<accession>U2DZM8</accession>
<dbReference type="eggNOG" id="COG1737">
    <property type="taxonomic scope" value="Bacteria"/>
</dbReference>
<dbReference type="InterPro" id="IPR046348">
    <property type="entry name" value="SIS_dom_sf"/>
</dbReference>
<dbReference type="GO" id="GO:1901135">
    <property type="term" value="P:carbohydrate derivative metabolic process"/>
    <property type="evidence" value="ECO:0007669"/>
    <property type="project" value="InterPro"/>
</dbReference>
<name>U2DZM8_9MOLU</name>
<proteinExistence type="predicted"/>
<dbReference type="GO" id="GO:0097367">
    <property type="term" value="F:carbohydrate derivative binding"/>
    <property type="evidence" value="ECO:0007669"/>
    <property type="project" value="InterPro"/>
</dbReference>
<evidence type="ECO:0000259" key="4">
    <source>
        <dbReference type="PROSITE" id="PS51071"/>
    </source>
</evidence>
<keyword evidence="3" id="KW-0804">Transcription</keyword>
<dbReference type="SUPFAM" id="SSF46689">
    <property type="entry name" value="Homeodomain-like"/>
    <property type="match status" value="1"/>
</dbReference>
<dbReference type="InterPro" id="IPR009057">
    <property type="entry name" value="Homeodomain-like_sf"/>
</dbReference>
<dbReference type="PANTHER" id="PTHR30514">
    <property type="entry name" value="GLUCOKINASE"/>
    <property type="match status" value="1"/>
</dbReference>
<dbReference type="GO" id="GO:0003700">
    <property type="term" value="F:DNA-binding transcription factor activity"/>
    <property type="evidence" value="ECO:0007669"/>
    <property type="project" value="InterPro"/>
</dbReference>
<dbReference type="Pfam" id="PF01418">
    <property type="entry name" value="HTH_6"/>
    <property type="match status" value="1"/>
</dbReference>
<sequence>MVDSIESRINAVSDKFTKSDRKLIEYFREHTFQDVIYQSITELSELCGVGEATILRFCRKLGLKGYQEFKLVLAQELAKSSSSENEGFVGQIADNMTRAIEETKNIIDLDELDKAVDIIVNSNRKYFFGLGNSGIVARECKYRLLRIGLHVDAIVESHFQAMSASTLSSEDVVVLISVSGSTKDIIKVAKIAKENNVKVIVITNYSKSPVTKYADLVLYSVRKEGPLEGGSLISKISQLYVVDVLCTGISLAIDGAADIAREKTARAVVDKIV</sequence>
<evidence type="ECO:0000313" key="6">
    <source>
        <dbReference type="EMBL" id="ERJ13657.1"/>
    </source>
</evidence>
<dbReference type="STRING" id="1033810.HLPCO_000323"/>
<dbReference type="GO" id="GO:0003677">
    <property type="term" value="F:DNA binding"/>
    <property type="evidence" value="ECO:0007669"/>
    <property type="project" value="UniProtKB-KW"/>
</dbReference>
<dbReference type="PROSITE" id="PS51464">
    <property type="entry name" value="SIS"/>
    <property type="match status" value="1"/>
</dbReference>
<keyword evidence="6" id="KW-0436">Ligase</keyword>
<reference evidence="6 7" key="2">
    <citation type="journal article" date="2013" name="PLoS ONE">
        <title>INDIGO - INtegrated Data Warehouse of MIcrobial GenOmes with Examples from the Red Sea Extremophiles.</title>
        <authorList>
            <person name="Alam I."/>
            <person name="Antunes A."/>
            <person name="Kamau A.A."/>
            <person name="Ba Alawi W."/>
            <person name="Kalkatawi M."/>
            <person name="Stingl U."/>
            <person name="Bajic V.B."/>
        </authorList>
    </citation>
    <scope>NUCLEOTIDE SEQUENCE [LARGE SCALE GENOMIC DNA]</scope>
    <source>
        <strain evidence="6 7">SSD-17B</strain>
    </source>
</reference>
<dbReference type="InterPro" id="IPR035472">
    <property type="entry name" value="RpiR-like_SIS"/>
</dbReference>
<feature type="domain" description="HTH rpiR-type" evidence="4">
    <location>
        <begin position="3"/>
        <end position="80"/>
    </location>
</feature>
<keyword evidence="7" id="KW-1185">Reference proteome</keyword>
<dbReference type="InterPro" id="IPR001347">
    <property type="entry name" value="SIS_dom"/>
</dbReference>
<evidence type="ECO:0000256" key="2">
    <source>
        <dbReference type="ARBA" id="ARBA00023125"/>
    </source>
</evidence>
<dbReference type="OrthoDB" id="257751at2"/>
<evidence type="ECO:0000313" key="7">
    <source>
        <dbReference type="Proteomes" id="UP000005707"/>
    </source>
</evidence>
<gene>
    <name evidence="6" type="ORF">HLPCO_000323</name>
</gene>
<dbReference type="SUPFAM" id="SSF53697">
    <property type="entry name" value="SIS domain"/>
    <property type="match status" value="1"/>
</dbReference>
<reference evidence="6 7" key="1">
    <citation type="journal article" date="2011" name="J. Bacteriol.">
        <title>Genome sequence of Haloplasma contractile, an unusual contractile bacterium from a deep-sea anoxic brine lake.</title>
        <authorList>
            <person name="Antunes A."/>
            <person name="Alam I."/>
            <person name="El Dorry H."/>
            <person name="Siam R."/>
            <person name="Robertson A."/>
            <person name="Bajic V.B."/>
            <person name="Stingl U."/>
        </authorList>
    </citation>
    <scope>NUCLEOTIDE SEQUENCE [LARGE SCALE GENOMIC DNA]</scope>
    <source>
        <strain evidence="6 7">SSD-17B</strain>
    </source>
</reference>
<dbReference type="Proteomes" id="UP000005707">
    <property type="component" value="Unassembled WGS sequence"/>
</dbReference>
<dbReference type="EMBL" id="AFNU02000001">
    <property type="protein sequence ID" value="ERJ13657.1"/>
    <property type="molecule type" value="Genomic_DNA"/>
</dbReference>
<dbReference type="InterPro" id="IPR047640">
    <property type="entry name" value="RpiR-like"/>
</dbReference>
<feature type="domain" description="SIS" evidence="5">
    <location>
        <begin position="115"/>
        <end position="256"/>
    </location>
</feature>
<dbReference type="AlphaFoldDB" id="U2DZM8"/>
<dbReference type="InterPro" id="IPR036388">
    <property type="entry name" value="WH-like_DNA-bd_sf"/>
</dbReference>
<dbReference type="CDD" id="cd05013">
    <property type="entry name" value="SIS_RpiR"/>
    <property type="match status" value="1"/>
</dbReference>
<dbReference type="PANTHER" id="PTHR30514:SF1">
    <property type="entry name" value="HTH-TYPE TRANSCRIPTIONAL REGULATOR HEXR-RELATED"/>
    <property type="match status" value="1"/>
</dbReference>
<protein>
    <submittedName>
        <fullName evidence="6">Asparaginyl-tRNA synthetase protein</fullName>
        <ecNumber evidence="6">6.1.1.22</ecNumber>
    </submittedName>
</protein>
<dbReference type="PROSITE" id="PS51071">
    <property type="entry name" value="HTH_RPIR"/>
    <property type="match status" value="1"/>
</dbReference>
<comment type="caution">
    <text evidence="6">The sequence shown here is derived from an EMBL/GenBank/DDBJ whole genome shotgun (WGS) entry which is preliminary data.</text>
</comment>
<organism evidence="6 7">
    <name type="scientific">Haloplasma contractile SSD-17B</name>
    <dbReference type="NCBI Taxonomy" id="1033810"/>
    <lineage>
        <taxon>Bacteria</taxon>
        <taxon>Bacillati</taxon>
        <taxon>Mycoplasmatota</taxon>
        <taxon>Mollicutes</taxon>
        <taxon>Haloplasmatales</taxon>
        <taxon>Haloplasmataceae</taxon>
        <taxon>Haloplasma</taxon>
    </lineage>
</organism>
<dbReference type="GO" id="GO:0004816">
    <property type="term" value="F:asparagine-tRNA ligase activity"/>
    <property type="evidence" value="ECO:0007669"/>
    <property type="project" value="UniProtKB-EC"/>
</dbReference>
<dbReference type="RefSeq" id="WP_008826238.1">
    <property type="nucleotide sequence ID" value="NZ_AFNU02000001.1"/>
</dbReference>
<keyword evidence="1" id="KW-0805">Transcription regulation</keyword>
<dbReference type="InterPro" id="IPR000281">
    <property type="entry name" value="HTH_RpiR"/>
</dbReference>
<keyword evidence="2" id="KW-0238">DNA-binding</keyword>
<evidence type="ECO:0000256" key="1">
    <source>
        <dbReference type="ARBA" id="ARBA00023015"/>
    </source>
</evidence>
<dbReference type="Gene3D" id="1.10.10.10">
    <property type="entry name" value="Winged helix-like DNA-binding domain superfamily/Winged helix DNA-binding domain"/>
    <property type="match status" value="1"/>
</dbReference>
<dbReference type="Gene3D" id="3.40.50.10490">
    <property type="entry name" value="Glucose-6-phosphate isomerase like protein, domain 1"/>
    <property type="match status" value="1"/>
</dbReference>
<dbReference type="Pfam" id="PF01380">
    <property type="entry name" value="SIS"/>
    <property type="match status" value="1"/>
</dbReference>
<dbReference type="EC" id="6.1.1.22" evidence="6"/>
<evidence type="ECO:0000256" key="3">
    <source>
        <dbReference type="ARBA" id="ARBA00023163"/>
    </source>
</evidence>
<evidence type="ECO:0000259" key="5">
    <source>
        <dbReference type="PROSITE" id="PS51464"/>
    </source>
</evidence>
<dbReference type="FunCoup" id="U2DZM8">
    <property type="interactions" value="30"/>
</dbReference>
<dbReference type="InParanoid" id="U2DZM8"/>